<reference evidence="3" key="1">
    <citation type="journal article" date="2019" name="Int. J. Syst. Evol. Microbiol.">
        <title>The Global Catalogue of Microorganisms (GCM) 10K type strain sequencing project: providing services to taxonomists for standard genome sequencing and annotation.</title>
        <authorList>
            <consortium name="The Broad Institute Genomics Platform"/>
            <consortium name="The Broad Institute Genome Sequencing Center for Infectious Disease"/>
            <person name="Wu L."/>
            <person name="Ma J."/>
        </authorList>
    </citation>
    <scope>NUCLEOTIDE SEQUENCE [LARGE SCALE GENOMIC DNA]</scope>
    <source>
        <strain evidence="3">KCTC 42398</strain>
    </source>
</reference>
<sequence>MILDFKGTPIFYTDSGQGETLVLLHGFLENSSIWTPFINDLSKNNRIICVDLLGHGQSGCLGYIHSMELMAETVSAVLNHLKINRCTILGHSMGGYVALAFTEKHPDMVRGLCLANSTASADSEERKKNRDRAIVAVKENHKMFINMSIPNLFSQENKTSFAEDIKLLKSEALKMPVQGIVAALEGMKLRPNREKILHSNVYRKLMILGKKDPVLNYDDLIEQTKGLDIKIVEFPDGHMSFIENRGQFLQEIMHFIE</sequence>
<dbReference type="Gene3D" id="3.40.50.1820">
    <property type="entry name" value="alpha/beta hydrolase"/>
    <property type="match status" value="1"/>
</dbReference>
<keyword evidence="3" id="KW-1185">Reference proteome</keyword>
<evidence type="ECO:0000259" key="1">
    <source>
        <dbReference type="Pfam" id="PF00561"/>
    </source>
</evidence>
<comment type="caution">
    <text evidence="2">The sequence shown here is derived from an EMBL/GenBank/DDBJ whole genome shotgun (WGS) entry which is preliminary data.</text>
</comment>
<evidence type="ECO:0000313" key="2">
    <source>
        <dbReference type="EMBL" id="MFD2725009.1"/>
    </source>
</evidence>
<gene>
    <name evidence="2" type="ORF">ACFSR8_02190</name>
</gene>
<feature type="domain" description="AB hydrolase-1" evidence="1">
    <location>
        <begin position="20"/>
        <end position="244"/>
    </location>
</feature>
<dbReference type="RefSeq" id="WP_380288586.1">
    <property type="nucleotide sequence ID" value="NZ_JBHULY010000005.1"/>
</dbReference>
<dbReference type="PRINTS" id="PR00111">
    <property type="entry name" value="ABHYDROLASE"/>
</dbReference>
<dbReference type="Proteomes" id="UP001597476">
    <property type="component" value="Unassembled WGS sequence"/>
</dbReference>
<dbReference type="InterPro" id="IPR029058">
    <property type="entry name" value="AB_hydrolase_fold"/>
</dbReference>
<name>A0ABW5T8B9_9FLAO</name>
<dbReference type="InterPro" id="IPR000073">
    <property type="entry name" value="AB_hydrolase_1"/>
</dbReference>
<evidence type="ECO:0000313" key="3">
    <source>
        <dbReference type="Proteomes" id="UP001597476"/>
    </source>
</evidence>
<dbReference type="InterPro" id="IPR050266">
    <property type="entry name" value="AB_hydrolase_sf"/>
</dbReference>
<dbReference type="Pfam" id="PF00561">
    <property type="entry name" value="Abhydrolase_1"/>
    <property type="match status" value="1"/>
</dbReference>
<accession>A0ABW5T8B9</accession>
<proteinExistence type="predicted"/>
<dbReference type="EMBL" id="JBHULY010000005">
    <property type="protein sequence ID" value="MFD2725009.1"/>
    <property type="molecule type" value="Genomic_DNA"/>
</dbReference>
<keyword evidence="2" id="KW-0378">Hydrolase</keyword>
<protein>
    <submittedName>
        <fullName evidence="2">Alpha/beta fold hydrolase</fullName>
    </submittedName>
</protein>
<organism evidence="2 3">
    <name type="scientific">Hyunsoonleella rubra</name>
    <dbReference type="NCBI Taxonomy" id="1737062"/>
    <lineage>
        <taxon>Bacteria</taxon>
        <taxon>Pseudomonadati</taxon>
        <taxon>Bacteroidota</taxon>
        <taxon>Flavobacteriia</taxon>
        <taxon>Flavobacteriales</taxon>
        <taxon>Flavobacteriaceae</taxon>
    </lineage>
</organism>
<dbReference type="GO" id="GO:0016787">
    <property type="term" value="F:hydrolase activity"/>
    <property type="evidence" value="ECO:0007669"/>
    <property type="project" value="UniProtKB-KW"/>
</dbReference>
<dbReference type="SUPFAM" id="SSF53474">
    <property type="entry name" value="alpha/beta-Hydrolases"/>
    <property type="match status" value="1"/>
</dbReference>
<dbReference type="PANTHER" id="PTHR43798">
    <property type="entry name" value="MONOACYLGLYCEROL LIPASE"/>
    <property type="match status" value="1"/>
</dbReference>